<proteinExistence type="inferred from homology"/>
<keyword evidence="13" id="KW-1185">Reference proteome</keyword>
<keyword evidence="8 11" id="KW-0949">S-adenosyl-L-methionine</keyword>
<dbReference type="KEGG" id="cten:18249918"/>
<sequence length="539" mass="61980">MKRRSKKDDGSSLTSTIKTHSILGDVWVPIYETPVEFSSSHFETAMLNIIKQPNINSTVIMRADILKENIYDPEKGDTMFVSKNIKTLPSFPDQDESDTLLYRNYDDVELRHIPLDDSAIKFKPKCQVVRRVIPRNPFKDYIINQTSVILSDDSNRSLMVVYIPHIEKEDETPFYLPPVHGIAILFHDDKLSIHYLPFNYTDPSERSKLRTLDPNERSIRIAMRLLLTSRKHSQGSKDGYEKRVVHDLVVPKEAFQNRYISLKKKYSSALVNSWAEKTDPKKHVFEDLAIAAFLIELWKLKYDGRPFEFMDLGCGNGLLVYILHMEGYKGRGIDARARKSWITYPAETQECLEEKIIIPHVLLKSNTQKDKYFQIPDSHDPTLMTYHSSSKLMASKNVCITNEFKENTFIIGNHSDELTCWIPLLGYSFLVIPCCSHSLSGAKKRYTPKSSGALSTYGALVEHVEELSKTMGWIVEKESLRIPSTRNAAVIGFNKHSKYKDDTQETFDSRVMDVANREKNLDSWVENSISLMKKAPRDH</sequence>
<evidence type="ECO:0000256" key="10">
    <source>
        <dbReference type="ARBA" id="ARBA00047957"/>
    </source>
</evidence>
<dbReference type="eggNOG" id="KOG3790">
    <property type="taxonomic scope" value="Eukaryota"/>
</dbReference>
<dbReference type="GO" id="GO:0005737">
    <property type="term" value="C:cytoplasm"/>
    <property type="evidence" value="ECO:0007669"/>
    <property type="project" value="UniProtKB-SubCell"/>
</dbReference>
<comment type="function">
    <text evidence="11">Adenosyl-L-methionine (AdoMet)-dependent tRNA (uracil-O(2)-)-methyltransferase.</text>
</comment>
<dbReference type="Pfam" id="PF07757">
    <property type="entry name" value="AdoMet_MTase"/>
    <property type="match status" value="1"/>
</dbReference>
<accession>G3B9V3</accession>
<evidence type="ECO:0000256" key="2">
    <source>
        <dbReference type="ARBA" id="ARBA00009056"/>
    </source>
</evidence>
<evidence type="ECO:0000313" key="13">
    <source>
        <dbReference type="Proteomes" id="UP000000707"/>
    </source>
</evidence>
<evidence type="ECO:0000256" key="1">
    <source>
        <dbReference type="ARBA" id="ARBA00004496"/>
    </source>
</evidence>
<evidence type="ECO:0000256" key="11">
    <source>
        <dbReference type="RuleBase" id="RU368004"/>
    </source>
</evidence>
<protein>
    <recommendedName>
        <fullName evidence="4 11">tRNA (uracil-O(2)-)-methyltransferase</fullName>
        <ecNumber evidence="3 11">2.1.1.211</ecNumber>
    </recommendedName>
</protein>
<gene>
    <name evidence="12" type="ORF">CANTEDRAFT_135908</name>
</gene>
<dbReference type="HOGENOM" id="CLU_018580_2_0_1"/>
<evidence type="ECO:0000256" key="6">
    <source>
        <dbReference type="ARBA" id="ARBA00022603"/>
    </source>
</evidence>
<comment type="subcellular location">
    <subcellularLocation>
        <location evidence="1 11">Cytoplasm</location>
    </subcellularLocation>
</comment>
<dbReference type="PANTHER" id="PTHR21210">
    <property type="entry name" value="TRNA (URACIL-O(2)-)-METHYLTRANSFERASE-RELATED"/>
    <property type="match status" value="1"/>
</dbReference>
<evidence type="ECO:0000256" key="9">
    <source>
        <dbReference type="ARBA" id="ARBA00022694"/>
    </source>
</evidence>
<dbReference type="EMBL" id="GL996527">
    <property type="protein sequence ID" value="EGV61974.1"/>
    <property type="molecule type" value="Genomic_DNA"/>
</dbReference>
<dbReference type="PANTHER" id="PTHR21210:SF0">
    <property type="entry name" value="TRNA (URACIL-O(2)-)-METHYLTRANSFERASE-RELATED"/>
    <property type="match status" value="1"/>
</dbReference>
<evidence type="ECO:0000256" key="3">
    <source>
        <dbReference type="ARBA" id="ARBA00012795"/>
    </source>
</evidence>
<dbReference type="InterPro" id="IPR011671">
    <property type="entry name" value="tRNA_uracil_MeTrfase"/>
</dbReference>
<keyword evidence="9 11" id="KW-0819">tRNA processing</keyword>
<keyword evidence="6 11" id="KW-0489">Methyltransferase</keyword>
<comment type="catalytic activity">
    <reaction evidence="10 11">
        <text>uridine(44) in tRNA(Ser) + S-adenosyl-L-methionine = 2'-O-methyluridine(44) in tRNA(Ser) + S-adenosyl-L-homocysteine + H(+)</text>
        <dbReference type="Rhea" id="RHEA:43100"/>
        <dbReference type="Rhea" id="RHEA-COMP:10339"/>
        <dbReference type="Rhea" id="RHEA-COMP:10340"/>
        <dbReference type="ChEBI" id="CHEBI:15378"/>
        <dbReference type="ChEBI" id="CHEBI:57856"/>
        <dbReference type="ChEBI" id="CHEBI:59789"/>
        <dbReference type="ChEBI" id="CHEBI:65315"/>
        <dbReference type="ChEBI" id="CHEBI:74478"/>
        <dbReference type="EC" id="2.1.1.211"/>
    </reaction>
</comment>
<keyword evidence="5 11" id="KW-0963">Cytoplasm</keyword>
<dbReference type="GO" id="GO:0030488">
    <property type="term" value="P:tRNA methylation"/>
    <property type="evidence" value="ECO:0007669"/>
    <property type="project" value="UniProtKB-UniRule"/>
</dbReference>
<keyword evidence="7 11" id="KW-0808">Transferase</keyword>
<comment type="similarity">
    <text evidence="2 11">Belongs to the TRM44 family.</text>
</comment>
<dbReference type="Proteomes" id="UP000000707">
    <property type="component" value="Unassembled WGS sequence"/>
</dbReference>
<dbReference type="GO" id="GO:0141101">
    <property type="term" value="F:tRNA(Ser) (uridine(44)-2'-O-)-methyltransferase activity"/>
    <property type="evidence" value="ECO:0007669"/>
    <property type="project" value="UniProtKB-EC"/>
</dbReference>
<reference evidence="12 13" key="1">
    <citation type="journal article" date="2011" name="Proc. Natl. Acad. Sci. U.S.A.">
        <title>Comparative genomics of xylose-fermenting fungi for enhanced biofuel production.</title>
        <authorList>
            <person name="Wohlbach D.J."/>
            <person name="Kuo A."/>
            <person name="Sato T.K."/>
            <person name="Potts K.M."/>
            <person name="Salamov A.A."/>
            <person name="LaButti K.M."/>
            <person name="Sun H."/>
            <person name="Clum A."/>
            <person name="Pangilinan J.L."/>
            <person name="Lindquist E.A."/>
            <person name="Lucas S."/>
            <person name="Lapidus A."/>
            <person name="Jin M."/>
            <person name="Gunawan C."/>
            <person name="Balan V."/>
            <person name="Dale B.E."/>
            <person name="Jeffries T.W."/>
            <person name="Zinkel R."/>
            <person name="Barry K.W."/>
            <person name="Grigoriev I.V."/>
            <person name="Gasch A.P."/>
        </authorList>
    </citation>
    <scope>NUCLEOTIDE SEQUENCE [LARGE SCALE GENOMIC DNA]</scope>
    <source>
        <strain evidence="13">ATCC 10573 / BCRC 21748 / CBS 615 / JCM 9827 / NBRC 10315 / NRRL Y-1498 / VKM Y-70</strain>
    </source>
</reference>
<evidence type="ECO:0000256" key="8">
    <source>
        <dbReference type="ARBA" id="ARBA00022691"/>
    </source>
</evidence>
<evidence type="ECO:0000256" key="4">
    <source>
        <dbReference type="ARBA" id="ARBA00017788"/>
    </source>
</evidence>
<name>G3B9V3_CANTC</name>
<dbReference type="EC" id="2.1.1.211" evidence="3 11"/>
<evidence type="ECO:0000256" key="7">
    <source>
        <dbReference type="ARBA" id="ARBA00022679"/>
    </source>
</evidence>
<evidence type="ECO:0000256" key="5">
    <source>
        <dbReference type="ARBA" id="ARBA00022490"/>
    </source>
</evidence>
<dbReference type="AlphaFoldDB" id="G3B9V3"/>
<evidence type="ECO:0000313" key="12">
    <source>
        <dbReference type="EMBL" id="EGV61974.1"/>
    </source>
</evidence>
<dbReference type="GeneID" id="18249918"/>
<organism evidence="13">
    <name type="scientific">Candida tenuis (strain ATCC 10573 / BCRC 21748 / CBS 615 / JCM 9827 / NBRC 10315 / NRRL Y-1498 / VKM Y-70)</name>
    <name type="common">Yeast</name>
    <name type="synonym">Yamadazyma tenuis</name>
    <dbReference type="NCBI Taxonomy" id="590646"/>
    <lineage>
        <taxon>Eukaryota</taxon>
        <taxon>Fungi</taxon>
        <taxon>Dikarya</taxon>
        <taxon>Ascomycota</taxon>
        <taxon>Saccharomycotina</taxon>
        <taxon>Pichiomycetes</taxon>
        <taxon>Debaryomycetaceae</taxon>
        <taxon>Yamadazyma</taxon>
    </lineage>
</organism>
<dbReference type="STRING" id="590646.G3B9V3"/>
<dbReference type="OrthoDB" id="10047021at2759"/>